<feature type="transmembrane region" description="Helical" evidence="7">
    <location>
        <begin position="425"/>
        <end position="448"/>
    </location>
</feature>
<evidence type="ECO:0000256" key="1">
    <source>
        <dbReference type="ARBA" id="ARBA00004141"/>
    </source>
</evidence>
<evidence type="ECO:0000256" key="4">
    <source>
        <dbReference type="ARBA" id="ARBA00022692"/>
    </source>
</evidence>
<evidence type="ECO:0000256" key="6">
    <source>
        <dbReference type="ARBA" id="ARBA00023136"/>
    </source>
</evidence>
<dbReference type="GO" id="GO:0022857">
    <property type="term" value="F:transmembrane transporter activity"/>
    <property type="evidence" value="ECO:0007669"/>
    <property type="project" value="InterPro"/>
</dbReference>
<dbReference type="SUPFAM" id="SSF103473">
    <property type="entry name" value="MFS general substrate transporter"/>
    <property type="match status" value="1"/>
</dbReference>
<dbReference type="Proteomes" id="UP000594262">
    <property type="component" value="Unplaced"/>
</dbReference>
<dbReference type="PANTHER" id="PTHR23511">
    <property type="entry name" value="SYNAPTIC VESICLE GLYCOPROTEIN 2"/>
    <property type="match status" value="1"/>
</dbReference>
<comment type="subcellular location">
    <subcellularLocation>
        <location evidence="1">Membrane</location>
        <topology evidence="1">Multi-pass membrane protein</topology>
    </subcellularLocation>
</comment>
<reference evidence="9" key="1">
    <citation type="submission" date="2021-01" db="UniProtKB">
        <authorList>
            <consortium name="EnsemblMetazoa"/>
        </authorList>
    </citation>
    <scope>IDENTIFICATION</scope>
</reference>
<dbReference type="PROSITE" id="PS00217">
    <property type="entry name" value="SUGAR_TRANSPORT_2"/>
    <property type="match status" value="1"/>
</dbReference>
<dbReference type="RefSeq" id="XP_066919308.1">
    <property type="nucleotide sequence ID" value="XM_067063207.1"/>
</dbReference>
<evidence type="ECO:0000256" key="3">
    <source>
        <dbReference type="ARBA" id="ARBA00022448"/>
    </source>
</evidence>
<dbReference type="PROSITE" id="PS00216">
    <property type="entry name" value="SUGAR_TRANSPORT_1"/>
    <property type="match status" value="1"/>
</dbReference>
<feature type="transmembrane region" description="Helical" evidence="7">
    <location>
        <begin position="316"/>
        <end position="337"/>
    </location>
</feature>
<feature type="transmembrane region" description="Helical" evidence="7">
    <location>
        <begin position="154"/>
        <end position="176"/>
    </location>
</feature>
<evidence type="ECO:0000313" key="10">
    <source>
        <dbReference type="Proteomes" id="UP000594262"/>
    </source>
</evidence>
<dbReference type="GeneID" id="136806619"/>
<evidence type="ECO:0000313" key="9">
    <source>
        <dbReference type="EnsemblMetazoa" id="CLYHEMP023654.2"/>
    </source>
</evidence>
<evidence type="ECO:0000256" key="5">
    <source>
        <dbReference type="ARBA" id="ARBA00022989"/>
    </source>
</evidence>
<dbReference type="InterPro" id="IPR005829">
    <property type="entry name" value="Sugar_transporter_CS"/>
</dbReference>
<evidence type="ECO:0000256" key="2">
    <source>
        <dbReference type="ARBA" id="ARBA00008335"/>
    </source>
</evidence>
<feature type="transmembrane region" description="Helical" evidence="7">
    <location>
        <begin position="182"/>
        <end position="203"/>
    </location>
</feature>
<dbReference type="Gene3D" id="1.20.1250.20">
    <property type="entry name" value="MFS general substrate transporter like domains"/>
    <property type="match status" value="1"/>
</dbReference>
<name>A0A7M5XLS8_9CNID</name>
<organism evidence="9 10">
    <name type="scientific">Clytia hemisphaerica</name>
    <dbReference type="NCBI Taxonomy" id="252671"/>
    <lineage>
        <taxon>Eukaryota</taxon>
        <taxon>Metazoa</taxon>
        <taxon>Cnidaria</taxon>
        <taxon>Hydrozoa</taxon>
        <taxon>Hydroidolina</taxon>
        <taxon>Leptothecata</taxon>
        <taxon>Obeliida</taxon>
        <taxon>Clytiidae</taxon>
        <taxon>Clytia</taxon>
    </lineage>
</organism>
<dbReference type="InterPro" id="IPR036259">
    <property type="entry name" value="MFS_trans_sf"/>
</dbReference>
<dbReference type="InterPro" id="IPR020846">
    <property type="entry name" value="MFS_dom"/>
</dbReference>
<feature type="domain" description="Major facilitator superfamily (MFS) profile" evidence="8">
    <location>
        <begin position="30"/>
        <end position="452"/>
    </location>
</feature>
<feature type="transmembrane region" description="Helical" evidence="7">
    <location>
        <begin position="344"/>
        <end position="365"/>
    </location>
</feature>
<dbReference type="InterPro" id="IPR005828">
    <property type="entry name" value="MFS_sugar_transport-like"/>
</dbReference>
<feature type="transmembrane region" description="Helical" evidence="7">
    <location>
        <begin position="96"/>
        <end position="119"/>
    </location>
</feature>
<keyword evidence="6 7" id="KW-0472">Membrane</keyword>
<dbReference type="AlphaFoldDB" id="A0A7M5XLS8"/>
<dbReference type="OrthoDB" id="3936150at2759"/>
<sequence length="460" mass="51089">MGKKGSGGVGGGVNHRFIEELPSNRFTYIVTIIMASVWFVVGTSLHVAAHIAPYIECQWNLTRFQTAISSSSVYLGESIGSIYFGGLVDMHGRQRILLGVIVFCVYFYALAASATTFAMFVVLRFFNGAFAGAALVISCIYANESVKSKHRTAVFSIIGGAQSAGLFFSTFVAYFVLNRLGWRIYVFIMSSSTLVFLPFIAWLPESLCFLQISGKQNEFKETLSRVSKIIAAPIPKRYINVDDRPVHQQASYRFLFQRYGYVTSVCALLFAVSHMNYYSFIYMTTLTVQTDQCYRHLTREKMVHCQELSNSELLQAVLVSASEIPGYFIVLLCADLLGRKPTIALGLLLNAASYITTLFCLPHMVSIVTVLISRGIACGYSSIMFLYTGELLPTIVRSTGSGLCSSFAKFCCILVPFIFQEFVYWSPLATSTMMVFLCLLCLLVLPLLKETKGELLKAVD</sequence>
<accession>A0A7M5XLS8</accession>
<dbReference type="Pfam" id="PF00083">
    <property type="entry name" value="Sugar_tr"/>
    <property type="match status" value="1"/>
</dbReference>
<feature type="transmembrane region" description="Helical" evidence="7">
    <location>
        <begin position="125"/>
        <end position="142"/>
    </location>
</feature>
<feature type="transmembrane region" description="Helical" evidence="7">
    <location>
        <begin position="259"/>
        <end position="278"/>
    </location>
</feature>
<keyword evidence="3" id="KW-0813">Transport</keyword>
<evidence type="ECO:0000256" key="7">
    <source>
        <dbReference type="SAM" id="Phobius"/>
    </source>
</evidence>
<keyword evidence="5 7" id="KW-1133">Transmembrane helix</keyword>
<keyword evidence="4 7" id="KW-0812">Transmembrane</keyword>
<keyword evidence="10" id="KW-1185">Reference proteome</keyword>
<feature type="transmembrane region" description="Helical" evidence="7">
    <location>
        <begin position="400"/>
        <end position="419"/>
    </location>
</feature>
<proteinExistence type="inferred from homology"/>
<dbReference type="PANTHER" id="PTHR23511:SF5">
    <property type="entry name" value="MAJOR FACILITATOR-TYPE TRANSPORTER HXNZ-RELATED"/>
    <property type="match status" value="1"/>
</dbReference>
<protein>
    <recommendedName>
        <fullName evidence="8">Major facilitator superfamily (MFS) profile domain-containing protein</fullName>
    </recommendedName>
</protein>
<dbReference type="GO" id="GO:0016020">
    <property type="term" value="C:membrane"/>
    <property type="evidence" value="ECO:0007669"/>
    <property type="project" value="UniProtKB-SubCell"/>
</dbReference>
<feature type="transmembrane region" description="Helical" evidence="7">
    <location>
        <begin position="26"/>
        <end position="52"/>
    </location>
</feature>
<dbReference type="EnsemblMetazoa" id="CLYHEMT023654.2">
    <property type="protein sequence ID" value="CLYHEMP023654.2"/>
    <property type="gene ID" value="CLYHEMG023654"/>
</dbReference>
<evidence type="ECO:0000259" key="8">
    <source>
        <dbReference type="PROSITE" id="PS50850"/>
    </source>
</evidence>
<feature type="transmembrane region" description="Helical" evidence="7">
    <location>
        <begin position="371"/>
        <end position="388"/>
    </location>
</feature>
<dbReference type="PROSITE" id="PS50850">
    <property type="entry name" value="MFS"/>
    <property type="match status" value="1"/>
</dbReference>
<comment type="similarity">
    <text evidence="2">Belongs to the major facilitator superfamily.</text>
</comment>